<evidence type="ECO:0000313" key="15">
    <source>
        <dbReference type="EMBL" id="RPB07452.1"/>
    </source>
</evidence>
<dbReference type="PANTHER" id="PTHR12374:SF20">
    <property type="entry name" value="TRANSCRIPTIONAL ADAPTER 2-ALPHA"/>
    <property type="match status" value="1"/>
</dbReference>
<feature type="region of interest" description="Disordered" evidence="10">
    <location>
        <begin position="357"/>
        <end position="436"/>
    </location>
</feature>
<keyword evidence="2" id="KW-0479">Metal-binding</keyword>
<evidence type="ECO:0000256" key="10">
    <source>
        <dbReference type="SAM" id="MobiDB-lite"/>
    </source>
</evidence>
<evidence type="ECO:0000256" key="1">
    <source>
        <dbReference type="ARBA" id="ARBA00004123"/>
    </source>
</evidence>
<dbReference type="FunFam" id="1.10.10.60:FF:000115">
    <property type="entry name" value="Transcriptional adapter 2"/>
    <property type="match status" value="1"/>
</dbReference>
<name>A0A3N4KDP5_9PEZI</name>
<comment type="subcellular location">
    <subcellularLocation>
        <location evidence="1 8">Nucleus</location>
    </subcellularLocation>
</comment>
<feature type="compositionally biased region" description="Low complexity" evidence="10">
    <location>
        <begin position="391"/>
        <end position="411"/>
    </location>
</feature>
<dbReference type="GO" id="GO:0003682">
    <property type="term" value="F:chromatin binding"/>
    <property type="evidence" value="ECO:0007669"/>
    <property type="project" value="TreeGrafter"/>
</dbReference>
<evidence type="ECO:0000256" key="7">
    <source>
        <dbReference type="ARBA" id="ARBA00023242"/>
    </source>
</evidence>
<dbReference type="OrthoDB" id="270417at2759"/>
<evidence type="ECO:0000256" key="5">
    <source>
        <dbReference type="ARBA" id="ARBA00023015"/>
    </source>
</evidence>
<keyword evidence="5 8" id="KW-0805">Transcription regulation</keyword>
<feature type="domain" description="Myb-like" evidence="11">
    <location>
        <begin position="83"/>
        <end position="127"/>
    </location>
</feature>
<feature type="compositionally biased region" description="Pro residues" evidence="10">
    <location>
        <begin position="368"/>
        <end position="385"/>
    </location>
</feature>
<dbReference type="CDD" id="cd02335">
    <property type="entry name" value="ZZ_ADA2"/>
    <property type="match status" value="1"/>
</dbReference>
<dbReference type="Gene3D" id="1.10.10.60">
    <property type="entry name" value="Homeodomain-like"/>
    <property type="match status" value="1"/>
</dbReference>
<dbReference type="Pfam" id="PF22941">
    <property type="entry name" value="TADA2A-like_3rd"/>
    <property type="match status" value="1"/>
</dbReference>
<protein>
    <recommendedName>
        <fullName evidence="8">Transcriptional adapter 2</fullName>
    </recommendedName>
</protein>
<dbReference type="GO" id="GO:0005634">
    <property type="term" value="C:nucleus"/>
    <property type="evidence" value="ECO:0007669"/>
    <property type="project" value="UniProtKB-SubCell"/>
</dbReference>
<evidence type="ECO:0000256" key="9">
    <source>
        <dbReference type="PROSITE-ProRule" id="PRU00228"/>
    </source>
</evidence>
<dbReference type="InterPro" id="IPR007526">
    <property type="entry name" value="SWIRM"/>
</dbReference>
<dbReference type="PROSITE" id="PS50135">
    <property type="entry name" value="ZF_ZZ_2"/>
    <property type="match status" value="1"/>
</dbReference>
<dbReference type="EMBL" id="ML119182">
    <property type="protein sequence ID" value="RPB07452.1"/>
    <property type="molecule type" value="Genomic_DNA"/>
</dbReference>
<evidence type="ECO:0000259" key="13">
    <source>
        <dbReference type="PROSITE" id="PS50934"/>
    </source>
</evidence>
<organism evidence="15 16">
    <name type="scientific">Morchella conica CCBAS932</name>
    <dbReference type="NCBI Taxonomy" id="1392247"/>
    <lineage>
        <taxon>Eukaryota</taxon>
        <taxon>Fungi</taxon>
        <taxon>Dikarya</taxon>
        <taxon>Ascomycota</taxon>
        <taxon>Pezizomycotina</taxon>
        <taxon>Pezizomycetes</taxon>
        <taxon>Pezizales</taxon>
        <taxon>Morchellaceae</taxon>
        <taxon>Morchella</taxon>
    </lineage>
</organism>
<dbReference type="PROSITE" id="PS01357">
    <property type="entry name" value="ZF_ZZ_1"/>
    <property type="match status" value="1"/>
</dbReference>
<evidence type="ECO:0000256" key="4">
    <source>
        <dbReference type="ARBA" id="ARBA00022833"/>
    </source>
</evidence>
<feature type="domain" description="SWIRM" evidence="13">
    <location>
        <begin position="432"/>
        <end position="520"/>
    </location>
</feature>
<dbReference type="InterPro" id="IPR016827">
    <property type="entry name" value="Ada2/TADA2"/>
</dbReference>
<dbReference type="GO" id="GO:0070461">
    <property type="term" value="C:SAGA-type complex"/>
    <property type="evidence" value="ECO:0007669"/>
    <property type="project" value="TreeGrafter"/>
</dbReference>
<dbReference type="InterPro" id="IPR017884">
    <property type="entry name" value="SANT_dom"/>
</dbReference>
<dbReference type="SUPFAM" id="SSF57850">
    <property type="entry name" value="RING/U-box"/>
    <property type="match status" value="1"/>
</dbReference>
<dbReference type="PIRSF" id="PIRSF025024">
    <property type="entry name" value="Transcriptional_adaptor_2"/>
    <property type="match status" value="1"/>
</dbReference>
<dbReference type="FunFam" id="1.10.10.10:FF:000087">
    <property type="entry name" value="Transcriptional adapter 2"/>
    <property type="match status" value="1"/>
</dbReference>
<keyword evidence="3 9" id="KW-0863">Zinc-finger</keyword>
<dbReference type="InterPro" id="IPR043145">
    <property type="entry name" value="Znf_ZZ_sf"/>
</dbReference>
<dbReference type="InterPro" id="IPR000433">
    <property type="entry name" value="Znf_ZZ"/>
</dbReference>
<dbReference type="Pfam" id="PF04433">
    <property type="entry name" value="SWIRM"/>
    <property type="match status" value="1"/>
</dbReference>
<evidence type="ECO:0000256" key="6">
    <source>
        <dbReference type="ARBA" id="ARBA00023163"/>
    </source>
</evidence>
<dbReference type="InParanoid" id="A0A3N4KDP5"/>
<dbReference type="Pfam" id="PF25299">
    <property type="entry name" value="ZZ_ADA2"/>
    <property type="match status" value="1"/>
</dbReference>
<accession>A0A3N4KDP5</accession>
<dbReference type="FunCoup" id="A0A3N4KDP5">
    <property type="interactions" value="589"/>
</dbReference>
<feature type="region of interest" description="Disordered" evidence="10">
    <location>
        <begin position="157"/>
        <end position="189"/>
    </location>
</feature>
<dbReference type="Gene3D" id="3.30.60.90">
    <property type="match status" value="1"/>
</dbReference>
<dbReference type="PROSITE" id="PS50934">
    <property type="entry name" value="SWIRM"/>
    <property type="match status" value="1"/>
</dbReference>
<dbReference type="PANTHER" id="PTHR12374">
    <property type="entry name" value="TRANSCRIPTIONAL ADAPTOR 2 ADA2 -RELATED"/>
    <property type="match status" value="1"/>
</dbReference>
<evidence type="ECO:0000256" key="2">
    <source>
        <dbReference type="ARBA" id="ARBA00022723"/>
    </source>
</evidence>
<dbReference type="InterPro" id="IPR001005">
    <property type="entry name" value="SANT/Myb"/>
</dbReference>
<dbReference type="GO" id="GO:0008270">
    <property type="term" value="F:zinc ion binding"/>
    <property type="evidence" value="ECO:0007669"/>
    <property type="project" value="UniProtKB-KW"/>
</dbReference>
<gene>
    <name evidence="15" type="ORF">P167DRAFT_495771</name>
</gene>
<dbReference type="GO" id="GO:0006338">
    <property type="term" value="P:chromatin remodeling"/>
    <property type="evidence" value="ECO:0007669"/>
    <property type="project" value="TreeGrafter"/>
</dbReference>
<evidence type="ECO:0000259" key="12">
    <source>
        <dbReference type="PROSITE" id="PS50135"/>
    </source>
</evidence>
<dbReference type="Proteomes" id="UP000277580">
    <property type="component" value="Unassembled WGS sequence"/>
</dbReference>
<feature type="compositionally biased region" description="Polar residues" evidence="10">
    <location>
        <begin position="421"/>
        <end position="430"/>
    </location>
</feature>
<keyword evidence="7 8" id="KW-0539">Nucleus</keyword>
<feature type="domain" description="SANT" evidence="14">
    <location>
        <begin position="78"/>
        <end position="131"/>
    </location>
</feature>
<proteinExistence type="predicted"/>
<keyword evidence="6 8" id="KW-0804">Transcription</keyword>
<evidence type="ECO:0000313" key="16">
    <source>
        <dbReference type="Proteomes" id="UP000277580"/>
    </source>
</evidence>
<keyword evidence="4" id="KW-0862">Zinc</keyword>
<evidence type="ECO:0000259" key="14">
    <source>
        <dbReference type="PROSITE" id="PS51293"/>
    </source>
</evidence>
<evidence type="ECO:0000256" key="3">
    <source>
        <dbReference type="ARBA" id="ARBA00022771"/>
    </source>
</evidence>
<dbReference type="SMART" id="SM00291">
    <property type="entry name" value="ZnF_ZZ"/>
    <property type="match status" value="1"/>
</dbReference>
<evidence type="ECO:0000259" key="11">
    <source>
        <dbReference type="PROSITE" id="PS50090"/>
    </source>
</evidence>
<feature type="compositionally biased region" description="Low complexity" evidence="10">
    <location>
        <begin position="172"/>
        <end position="187"/>
    </location>
</feature>
<dbReference type="InterPro" id="IPR041983">
    <property type="entry name" value="ADA2-like_ZZ"/>
</dbReference>
<dbReference type="InterPro" id="IPR009057">
    <property type="entry name" value="Homeodomain-like_sf"/>
</dbReference>
<dbReference type="Gene3D" id="1.10.10.10">
    <property type="entry name" value="Winged helix-like DNA-binding domain superfamily/Winged helix DNA-binding domain"/>
    <property type="match status" value="1"/>
</dbReference>
<evidence type="ECO:0000256" key="8">
    <source>
        <dbReference type="PIRNR" id="PIRNR025024"/>
    </source>
</evidence>
<sequence>MGVIKKKAANPGRVEPGVRYHCDSCNGDITFTVRIRCAHLACTDYDLCVPCFTSGAQTGNHNCSTHPYQVIEQHSYPIFVEGWGADEELLLLEGAETYGLGSWADVADHIGGGRDKEEVKQHYLDTYINSSRFPLPEKSDPNDTSFADISREEFQARKKRRIDARKKEAAESTPTAPKKKPTTSAPACHEIQGYMPGRMEFETEWDNEAEMAVKDLFFEPGEGINPITKLVEPEVELKLTVMDIYNNKLTQRGQRKRVMYEHNLLEYRKNTAIEKKKLKDERELLIRAKPFARMMNKRDFDDFCEGLVKEQQLRQAITQLQEWRRMGIETLEGGQKYEIEKTQRLLRNKLAPLDRVSHRYSSKATPPVETPPINPLVQPKYPPTSVPADLAASSPTPANNIPSSPSPYNSSLFGNKKPSRGSFTNNNDSLNGRDGVAPLALTNENATDLHLLSPAEQHLCSTLRILPKPYLVMKEVLMKEAMKHGGVLKKKVAREICRIDVNKVSRIHDFFVSSGWIGKA</sequence>
<dbReference type="PROSITE" id="PS51293">
    <property type="entry name" value="SANT"/>
    <property type="match status" value="1"/>
</dbReference>
<dbReference type="SMART" id="SM00717">
    <property type="entry name" value="SANT"/>
    <property type="match status" value="1"/>
</dbReference>
<reference evidence="15 16" key="1">
    <citation type="journal article" date="2018" name="Nat. Ecol. Evol.">
        <title>Pezizomycetes genomes reveal the molecular basis of ectomycorrhizal truffle lifestyle.</title>
        <authorList>
            <person name="Murat C."/>
            <person name="Payen T."/>
            <person name="Noel B."/>
            <person name="Kuo A."/>
            <person name="Morin E."/>
            <person name="Chen J."/>
            <person name="Kohler A."/>
            <person name="Krizsan K."/>
            <person name="Balestrini R."/>
            <person name="Da Silva C."/>
            <person name="Montanini B."/>
            <person name="Hainaut M."/>
            <person name="Levati E."/>
            <person name="Barry K.W."/>
            <person name="Belfiori B."/>
            <person name="Cichocki N."/>
            <person name="Clum A."/>
            <person name="Dockter R.B."/>
            <person name="Fauchery L."/>
            <person name="Guy J."/>
            <person name="Iotti M."/>
            <person name="Le Tacon F."/>
            <person name="Lindquist E.A."/>
            <person name="Lipzen A."/>
            <person name="Malagnac F."/>
            <person name="Mello A."/>
            <person name="Molinier V."/>
            <person name="Miyauchi S."/>
            <person name="Poulain J."/>
            <person name="Riccioni C."/>
            <person name="Rubini A."/>
            <person name="Sitrit Y."/>
            <person name="Splivallo R."/>
            <person name="Traeger S."/>
            <person name="Wang M."/>
            <person name="Zifcakova L."/>
            <person name="Wipf D."/>
            <person name="Zambonelli A."/>
            <person name="Paolocci F."/>
            <person name="Nowrousian M."/>
            <person name="Ottonello S."/>
            <person name="Baldrian P."/>
            <person name="Spatafora J.W."/>
            <person name="Henrissat B."/>
            <person name="Nagy L.G."/>
            <person name="Aury J.M."/>
            <person name="Wincker P."/>
            <person name="Grigoriev I.V."/>
            <person name="Bonfante P."/>
            <person name="Martin F.M."/>
        </authorList>
    </citation>
    <scope>NUCLEOTIDE SEQUENCE [LARGE SCALE GENOMIC DNA]</scope>
    <source>
        <strain evidence="15 16">CCBAS932</strain>
    </source>
</reference>
<dbReference type="SUPFAM" id="SSF46689">
    <property type="entry name" value="Homeodomain-like"/>
    <property type="match status" value="2"/>
</dbReference>
<keyword evidence="16" id="KW-1185">Reference proteome</keyword>
<dbReference type="AlphaFoldDB" id="A0A3N4KDP5"/>
<dbReference type="InterPro" id="IPR036388">
    <property type="entry name" value="WH-like_DNA-bd_sf"/>
</dbReference>
<dbReference type="InterPro" id="IPR055141">
    <property type="entry name" value="TADA2A_B-like_dom"/>
</dbReference>
<dbReference type="GO" id="GO:0006357">
    <property type="term" value="P:regulation of transcription by RNA polymerase II"/>
    <property type="evidence" value="ECO:0007669"/>
    <property type="project" value="InterPro"/>
</dbReference>
<dbReference type="PROSITE" id="PS50090">
    <property type="entry name" value="MYB_LIKE"/>
    <property type="match status" value="1"/>
</dbReference>
<dbReference type="GO" id="GO:0003713">
    <property type="term" value="F:transcription coactivator activity"/>
    <property type="evidence" value="ECO:0007669"/>
    <property type="project" value="InterPro"/>
</dbReference>
<feature type="domain" description="ZZ-type" evidence="12">
    <location>
        <begin position="17"/>
        <end position="76"/>
    </location>
</feature>
<dbReference type="STRING" id="1392247.A0A3N4KDP5"/>
<dbReference type="Pfam" id="PF00249">
    <property type="entry name" value="Myb_DNA-binding"/>
    <property type="match status" value="1"/>
</dbReference>
<dbReference type="FunFam" id="3.30.60.90:FF:000008">
    <property type="entry name" value="Transcriptional adapter 2"/>
    <property type="match status" value="1"/>
</dbReference>